<dbReference type="Proteomes" id="UP000005408">
    <property type="component" value="Unassembled WGS sequence"/>
</dbReference>
<dbReference type="EnsemblMetazoa" id="G30942.1">
    <property type="protein sequence ID" value="G30942.1:cds"/>
    <property type="gene ID" value="G30942"/>
</dbReference>
<dbReference type="AlphaFoldDB" id="A0A8W8M4M2"/>
<keyword evidence="1" id="KW-0732">Signal</keyword>
<dbReference type="Gene3D" id="2.60.120.260">
    <property type="entry name" value="Galactose-binding domain-like"/>
    <property type="match status" value="1"/>
</dbReference>
<name>A0A8W8M4M2_MAGGI</name>
<feature type="chain" id="PRO_5036482299" description="Scavenger receptor class F member 2" evidence="1">
    <location>
        <begin position="28"/>
        <end position="189"/>
    </location>
</feature>
<organism evidence="2 3">
    <name type="scientific">Magallana gigas</name>
    <name type="common">Pacific oyster</name>
    <name type="synonym">Crassostrea gigas</name>
    <dbReference type="NCBI Taxonomy" id="29159"/>
    <lineage>
        <taxon>Eukaryota</taxon>
        <taxon>Metazoa</taxon>
        <taxon>Spiralia</taxon>
        <taxon>Lophotrochozoa</taxon>
        <taxon>Mollusca</taxon>
        <taxon>Bivalvia</taxon>
        <taxon>Autobranchia</taxon>
        <taxon>Pteriomorphia</taxon>
        <taxon>Ostreida</taxon>
        <taxon>Ostreoidea</taxon>
        <taxon>Ostreidae</taxon>
        <taxon>Magallana</taxon>
    </lineage>
</organism>
<keyword evidence="3" id="KW-1185">Reference proteome</keyword>
<evidence type="ECO:0008006" key="4">
    <source>
        <dbReference type="Google" id="ProtNLM"/>
    </source>
</evidence>
<feature type="signal peptide" evidence="1">
    <location>
        <begin position="1"/>
        <end position="27"/>
    </location>
</feature>
<sequence length="189" mass="21525">MMSLSGQSVYLLDVLIVWFCLLAVSQAYVNFALNKPAYHLYPALVIGVDTYDANRLQGTLCYKDDNFTRDTVPAVFTTTCPVHGQYVIYYNERLQGVTYPDDYYVFVNIALCEVEVYGCPRGFYGTNCSNACPDTNCYCHIETGTCQGCKPGFQGYLCKLACDSGWMDWSLLSKRLPVWIVRTRLYWCM</sequence>
<accession>A0A8W8M4M2</accession>
<protein>
    <recommendedName>
        <fullName evidence="4">Scavenger receptor class F member 2</fullName>
    </recommendedName>
</protein>
<evidence type="ECO:0000313" key="2">
    <source>
        <dbReference type="EnsemblMetazoa" id="G30942.1:cds"/>
    </source>
</evidence>
<reference evidence="2" key="1">
    <citation type="submission" date="2022-08" db="UniProtKB">
        <authorList>
            <consortium name="EnsemblMetazoa"/>
        </authorList>
    </citation>
    <scope>IDENTIFICATION</scope>
    <source>
        <strain evidence="2">05x7-T-G4-1.051#20</strain>
    </source>
</reference>
<proteinExistence type="predicted"/>
<evidence type="ECO:0000256" key="1">
    <source>
        <dbReference type="SAM" id="SignalP"/>
    </source>
</evidence>
<evidence type="ECO:0000313" key="3">
    <source>
        <dbReference type="Proteomes" id="UP000005408"/>
    </source>
</evidence>